<evidence type="ECO:0000313" key="2">
    <source>
        <dbReference type="Proteomes" id="UP000503336"/>
    </source>
</evidence>
<gene>
    <name evidence="1" type="ORF">G5B40_16980</name>
</gene>
<organism evidence="1 2">
    <name type="scientific">Pikeienuella piscinae</name>
    <dbReference type="NCBI Taxonomy" id="2748098"/>
    <lineage>
        <taxon>Bacteria</taxon>
        <taxon>Pseudomonadati</taxon>
        <taxon>Pseudomonadota</taxon>
        <taxon>Alphaproteobacteria</taxon>
        <taxon>Rhodobacterales</taxon>
        <taxon>Paracoccaceae</taxon>
        <taxon>Pikeienuella</taxon>
    </lineage>
</organism>
<dbReference type="RefSeq" id="WP_165101074.1">
    <property type="nucleotide sequence ID" value="NZ_CP049056.1"/>
</dbReference>
<dbReference type="KEGG" id="hdh:G5B40_16980"/>
<proteinExistence type="predicted"/>
<reference evidence="1 2" key="1">
    <citation type="submission" date="2020-02" db="EMBL/GenBank/DDBJ databases">
        <title>complete genome sequence of Rhodobacteraceae bacterium.</title>
        <authorList>
            <person name="Park J."/>
            <person name="Kim Y.-S."/>
            <person name="Kim K.-H."/>
        </authorList>
    </citation>
    <scope>NUCLEOTIDE SEQUENCE [LARGE SCALE GENOMIC DNA]</scope>
    <source>
        <strain evidence="1 2">RR4-56</strain>
    </source>
</reference>
<evidence type="ECO:0008006" key="3">
    <source>
        <dbReference type="Google" id="ProtNLM"/>
    </source>
</evidence>
<dbReference type="AlphaFoldDB" id="A0A7L5C0R8"/>
<name>A0A7L5C0R8_9RHOB</name>
<dbReference type="EMBL" id="CP049056">
    <property type="protein sequence ID" value="QIE56983.1"/>
    <property type="molecule type" value="Genomic_DNA"/>
</dbReference>
<protein>
    <recommendedName>
        <fullName evidence="3">Flagellar basal body rod protein FlgB</fullName>
    </recommendedName>
</protein>
<keyword evidence="2" id="KW-1185">Reference proteome</keyword>
<accession>A0A7L5C0R8</accession>
<sequence>MEKPPVAFDLTILGMAKGLAAHAAQRQGLVAENVANADTRGYRAQDVKPFAEIYEASGAQGGGLASNVRNAGSPSFYGGIFIPIASRPGHEGYGLALATVGFSEPLEITRMGADSPNGNSVSLEDQMVRGAKANADHELALGVFRKSMDLIRMAIGRS</sequence>
<evidence type="ECO:0000313" key="1">
    <source>
        <dbReference type="EMBL" id="QIE56983.1"/>
    </source>
</evidence>
<dbReference type="Proteomes" id="UP000503336">
    <property type="component" value="Chromosome"/>
</dbReference>